<evidence type="ECO:0000256" key="1">
    <source>
        <dbReference type="ARBA" id="ARBA00023015"/>
    </source>
</evidence>
<dbReference type="InterPro" id="IPR018062">
    <property type="entry name" value="HTH_AraC-typ_CS"/>
</dbReference>
<dbReference type="InterPro" id="IPR032783">
    <property type="entry name" value="AraC_lig"/>
</dbReference>
<organism evidence="5 6">
    <name type="scientific">Phytoactinopolyspora mesophila</name>
    <dbReference type="NCBI Taxonomy" id="2650750"/>
    <lineage>
        <taxon>Bacteria</taxon>
        <taxon>Bacillati</taxon>
        <taxon>Actinomycetota</taxon>
        <taxon>Actinomycetes</taxon>
        <taxon>Jiangellales</taxon>
        <taxon>Jiangellaceae</taxon>
        <taxon>Phytoactinopolyspora</taxon>
    </lineage>
</organism>
<dbReference type="SUPFAM" id="SSF46689">
    <property type="entry name" value="Homeodomain-like"/>
    <property type="match status" value="2"/>
</dbReference>
<dbReference type="InterPro" id="IPR050204">
    <property type="entry name" value="AraC_XylS_family_regulators"/>
</dbReference>
<dbReference type="PROSITE" id="PS00041">
    <property type="entry name" value="HTH_ARAC_FAMILY_1"/>
    <property type="match status" value="1"/>
</dbReference>
<dbReference type="InterPro" id="IPR018060">
    <property type="entry name" value="HTH_AraC"/>
</dbReference>
<dbReference type="PANTHER" id="PTHR46796">
    <property type="entry name" value="HTH-TYPE TRANSCRIPTIONAL ACTIVATOR RHAS-RELATED"/>
    <property type="match status" value="1"/>
</dbReference>
<dbReference type="AlphaFoldDB" id="A0A7K3M1J7"/>
<dbReference type="InterPro" id="IPR009057">
    <property type="entry name" value="Homeodomain-like_sf"/>
</dbReference>
<proteinExistence type="predicted"/>
<gene>
    <name evidence="5" type="ORF">F7O44_07515</name>
</gene>
<evidence type="ECO:0000256" key="2">
    <source>
        <dbReference type="ARBA" id="ARBA00023125"/>
    </source>
</evidence>
<protein>
    <submittedName>
        <fullName evidence="5">AraC family transcriptional regulator</fullName>
    </submittedName>
</protein>
<evidence type="ECO:0000313" key="6">
    <source>
        <dbReference type="Proteomes" id="UP000460435"/>
    </source>
</evidence>
<dbReference type="GO" id="GO:0043565">
    <property type="term" value="F:sequence-specific DNA binding"/>
    <property type="evidence" value="ECO:0007669"/>
    <property type="project" value="InterPro"/>
</dbReference>
<dbReference type="RefSeq" id="WP_162449613.1">
    <property type="nucleotide sequence ID" value="NZ_WLZY01000002.1"/>
</dbReference>
<evidence type="ECO:0000313" key="5">
    <source>
        <dbReference type="EMBL" id="NDL56917.1"/>
    </source>
</evidence>
<keyword evidence="3" id="KW-0804">Transcription</keyword>
<comment type="caution">
    <text evidence="5">The sequence shown here is derived from an EMBL/GenBank/DDBJ whole genome shotgun (WGS) entry which is preliminary data.</text>
</comment>
<dbReference type="SMART" id="SM00342">
    <property type="entry name" value="HTH_ARAC"/>
    <property type="match status" value="1"/>
</dbReference>
<dbReference type="PANTHER" id="PTHR46796:SF13">
    <property type="entry name" value="HTH-TYPE TRANSCRIPTIONAL ACTIVATOR RHAS"/>
    <property type="match status" value="1"/>
</dbReference>
<dbReference type="GO" id="GO:0003700">
    <property type="term" value="F:DNA-binding transcription factor activity"/>
    <property type="evidence" value="ECO:0007669"/>
    <property type="project" value="InterPro"/>
</dbReference>
<accession>A0A7K3M1J7</accession>
<keyword evidence="1" id="KW-0805">Transcription regulation</keyword>
<evidence type="ECO:0000259" key="4">
    <source>
        <dbReference type="PROSITE" id="PS01124"/>
    </source>
</evidence>
<sequence>MDALDGLLDGARARGALFHQTVLEPPWSLYIAEEVPLTLVTMARGDAWIVPEGDEAPVRLHTGDVAVARGTVPYVVADDPSTPPQLIIHSQNRAKTLDGVDLTEELTMGVRTCRLAPNGSDVLLSAAYPLRHDVNERLLATLPPVLVVPRADARGPLMDLLISEVDRDEPGQQAVLDRLLDLALIATLRAWFARPEAEAPGWYRAQRDPVVGPALQLIHDQPASAWTVAELAGNVGVSRSVFAQRFAELMGESPMAYLTGWRIAVAADLLRETDATIEAIARKVGYANAFALSVAFKRVRGVTPSQFRTSTPREFVEAP</sequence>
<keyword evidence="2" id="KW-0238">DNA-binding</keyword>
<feature type="domain" description="HTH araC/xylS-type" evidence="4">
    <location>
        <begin position="212"/>
        <end position="310"/>
    </location>
</feature>
<dbReference type="PROSITE" id="PS01124">
    <property type="entry name" value="HTH_ARAC_FAMILY_2"/>
    <property type="match status" value="1"/>
</dbReference>
<dbReference type="EMBL" id="WLZY01000002">
    <property type="protein sequence ID" value="NDL56917.1"/>
    <property type="molecule type" value="Genomic_DNA"/>
</dbReference>
<dbReference type="Proteomes" id="UP000460435">
    <property type="component" value="Unassembled WGS sequence"/>
</dbReference>
<keyword evidence="6" id="KW-1185">Reference proteome</keyword>
<reference evidence="5 6" key="1">
    <citation type="submission" date="2019-11" db="EMBL/GenBank/DDBJ databases">
        <authorList>
            <person name="Li X.-J."/>
            <person name="Feng X.-M."/>
        </authorList>
    </citation>
    <scope>NUCLEOTIDE SEQUENCE [LARGE SCALE GENOMIC DNA]</scope>
    <source>
        <strain evidence="5 6">XMNu-373</strain>
    </source>
</reference>
<dbReference type="Gene3D" id="1.10.10.60">
    <property type="entry name" value="Homeodomain-like"/>
    <property type="match status" value="2"/>
</dbReference>
<dbReference type="Pfam" id="PF12833">
    <property type="entry name" value="HTH_18"/>
    <property type="match status" value="1"/>
</dbReference>
<dbReference type="Pfam" id="PF12852">
    <property type="entry name" value="Cupin_6"/>
    <property type="match status" value="1"/>
</dbReference>
<name>A0A7K3M1J7_9ACTN</name>
<evidence type="ECO:0000256" key="3">
    <source>
        <dbReference type="ARBA" id="ARBA00023163"/>
    </source>
</evidence>